<organism evidence="2 3">
    <name type="scientific">Streptomyces cacaoi</name>
    <dbReference type="NCBI Taxonomy" id="1898"/>
    <lineage>
        <taxon>Bacteria</taxon>
        <taxon>Bacillati</taxon>
        <taxon>Actinomycetota</taxon>
        <taxon>Actinomycetes</taxon>
        <taxon>Kitasatosporales</taxon>
        <taxon>Streptomycetaceae</taxon>
        <taxon>Streptomyces</taxon>
    </lineage>
</organism>
<dbReference type="RefSeq" id="WP_086817720.1">
    <property type="nucleotide sequence ID" value="NZ_BJMM01000034.1"/>
</dbReference>
<evidence type="ECO:0000313" key="3">
    <source>
        <dbReference type="Proteomes" id="UP000319210"/>
    </source>
</evidence>
<name>A0A4Y3R4P8_STRCI</name>
<feature type="region of interest" description="Disordered" evidence="1">
    <location>
        <begin position="319"/>
        <end position="343"/>
    </location>
</feature>
<proteinExistence type="predicted"/>
<protein>
    <submittedName>
        <fullName evidence="2">Uncharacterized protein</fullName>
    </submittedName>
</protein>
<dbReference type="AlphaFoldDB" id="A0A4Y3R4P8"/>
<dbReference type="EMBL" id="BJMM01000034">
    <property type="protein sequence ID" value="GEB52661.1"/>
    <property type="molecule type" value="Genomic_DNA"/>
</dbReference>
<accession>A0A4Y3R4P8</accession>
<dbReference type="SUPFAM" id="SSF56762">
    <property type="entry name" value="HydB/Nqo4-like"/>
    <property type="match status" value="1"/>
</dbReference>
<evidence type="ECO:0000256" key="1">
    <source>
        <dbReference type="SAM" id="MobiDB-lite"/>
    </source>
</evidence>
<dbReference type="Proteomes" id="UP000319210">
    <property type="component" value="Unassembled WGS sequence"/>
</dbReference>
<reference evidence="2 3" key="1">
    <citation type="submission" date="2019-06" db="EMBL/GenBank/DDBJ databases">
        <title>Whole genome shotgun sequence of Streptomyces cacaoi subsp. cacaoi NBRC 12748.</title>
        <authorList>
            <person name="Hosoyama A."/>
            <person name="Uohara A."/>
            <person name="Ohji S."/>
            <person name="Ichikawa N."/>
        </authorList>
    </citation>
    <scope>NUCLEOTIDE SEQUENCE [LARGE SCALE GENOMIC DNA]</scope>
    <source>
        <strain evidence="2 3">NBRC 12748</strain>
    </source>
</reference>
<comment type="caution">
    <text evidence="2">The sequence shown here is derived from an EMBL/GenBank/DDBJ whole genome shotgun (WGS) entry which is preliminary data.</text>
</comment>
<feature type="region of interest" description="Disordered" evidence="1">
    <location>
        <begin position="104"/>
        <end position="127"/>
    </location>
</feature>
<sequence length="387" mass="40422">MDLTARLLRAAAARPRLLVLTTPGGTPVRLAVEREARLRDWPVAATPADAGLLVLAGPGHPGTAPAVERLWRDMPGPRARLHARHPDEVAAALDAARARLASPDLQRADAAARPAAPPPDELPMAEQGPDRDGLWLDRLHVPLGPFLPDWPAGLVLRLVLQGDVVQQAALAGPAPVPGPAAGAGGRFWAEPWLRAAAGEPVTIGEAARRRAAAQLDSLARLLALAGRPGQATRARRLRDALLAHAPEPAVRPAVAALHRAVCRWGTLRRLTRGLGVLSTAEAEAAGVSGPAARADGDVFDRCREWLECVARDVRRLDATGPLDPADPVGREGPRGRTTGPLPPSVALAGLLPRLLTGTELAGARLIVASLDPDPDELAAAGAELAHD</sequence>
<dbReference type="InterPro" id="IPR029014">
    <property type="entry name" value="NiFe-Hase_large"/>
</dbReference>
<dbReference type="OrthoDB" id="3373298at2"/>
<evidence type="ECO:0000313" key="2">
    <source>
        <dbReference type="EMBL" id="GEB52661.1"/>
    </source>
</evidence>
<gene>
    <name evidence="2" type="ORF">SCA03_52120</name>
</gene>
<keyword evidence="3" id="KW-1185">Reference proteome</keyword>